<feature type="non-terminal residue" evidence="2">
    <location>
        <position position="1"/>
    </location>
</feature>
<dbReference type="InterPro" id="IPR011990">
    <property type="entry name" value="TPR-like_helical_dom_sf"/>
</dbReference>
<dbReference type="OrthoDB" id="1908178at2759"/>
<gene>
    <name evidence="2" type="ORF">FISHEDRAFT_25309</name>
</gene>
<dbReference type="PANTHER" id="PTHR47942:SF63">
    <property type="entry name" value="PENTATRICOPEPTIDE REPEAT-CONTAINING PROTEIN"/>
    <property type="match status" value="1"/>
</dbReference>
<proteinExistence type="predicted"/>
<sequence length="434" mass="48832">RADLLFFLSKTQSAADAWKAYVILLGVPPTGTLPGSNPRIPLAYLHRLGRLLSRKRPKTRTQFMRLLSVMSHIHRDGGTVSLVEWNSLVDHAGKGWRRASIQDFSLALNVFNDMVSGNAPGNNVAGSVSDSRDRFRHAAPTRPDIVTYTTLLNIATSTLYGSAVQRSRSLLQSSGLAPNRITHLCMLKYFTLTRQFPQIRSTIARMRHQNLELGLDGLNAVIWAYARCRRPDIVAAIYGVLRRHVEPEMEVGLGDVYEVARKLDEDEGIIIPDDMVPNYVTYIAVMQSFAFEGRLVDTLQVFVDMLGTPNTEYGAPLLADEDNILGPGKYDPTMPAFRALFLGFARHGVPVAKGASFGESLRASRPWSYDDLQSAFDVFMTLPSGLRPSRTMIFWIMVSFRKTTHSNVRIMRRVWRQLEEKYGVSWVASQKRLR</sequence>
<dbReference type="InterPro" id="IPR051222">
    <property type="entry name" value="PPR/CCM1_RNA-binding"/>
</dbReference>
<evidence type="ECO:0000313" key="3">
    <source>
        <dbReference type="Proteomes" id="UP000054144"/>
    </source>
</evidence>
<evidence type="ECO:0000256" key="1">
    <source>
        <dbReference type="ARBA" id="ARBA00022737"/>
    </source>
</evidence>
<dbReference type="AlphaFoldDB" id="A0A0D7A519"/>
<reference evidence="2 3" key="1">
    <citation type="journal article" date="2015" name="Fungal Genet. Biol.">
        <title>Evolution of novel wood decay mechanisms in Agaricales revealed by the genome sequences of Fistulina hepatica and Cylindrobasidium torrendii.</title>
        <authorList>
            <person name="Floudas D."/>
            <person name="Held B.W."/>
            <person name="Riley R."/>
            <person name="Nagy L.G."/>
            <person name="Koehler G."/>
            <person name="Ransdell A.S."/>
            <person name="Younus H."/>
            <person name="Chow J."/>
            <person name="Chiniquy J."/>
            <person name="Lipzen A."/>
            <person name="Tritt A."/>
            <person name="Sun H."/>
            <person name="Haridas S."/>
            <person name="LaButti K."/>
            <person name="Ohm R.A."/>
            <person name="Kues U."/>
            <person name="Blanchette R.A."/>
            <person name="Grigoriev I.V."/>
            <person name="Minto R.E."/>
            <person name="Hibbett D.S."/>
        </authorList>
    </citation>
    <scope>NUCLEOTIDE SEQUENCE [LARGE SCALE GENOMIC DNA]</scope>
    <source>
        <strain evidence="2 3">ATCC 64428</strain>
    </source>
</reference>
<organism evidence="2 3">
    <name type="scientific">Fistulina hepatica ATCC 64428</name>
    <dbReference type="NCBI Taxonomy" id="1128425"/>
    <lineage>
        <taxon>Eukaryota</taxon>
        <taxon>Fungi</taxon>
        <taxon>Dikarya</taxon>
        <taxon>Basidiomycota</taxon>
        <taxon>Agaricomycotina</taxon>
        <taxon>Agaricomycetes</taxon>
        <taxon>Agaricomycetidae</taxon>
        <taxon>Agaricales</taxon>
        <taxon>Fistulinaceae</taxon>
        <taxon>Fistulina</taxon>
    </lineage>
</organism>
<dbReference type="Proteomes" id="UP000054144">
    <property type="component" value="Unassembled WGS sequence"/>
</dbReference>
<name>A0A0D7A519_9AGAR</name>
<evidence type="ECO:0000313" key="2">
    <source>
        <dbReference type="EMBL" id="KIY45908.1"/>
    </source>
</evidence>
<keyword evidence="3" id="KW-1185">Reference proteome</keyword>
<dbReference type="Gene3D" id="1.25.40.10">
    <property type="entry name" value="Tetratricopeptide repeat domain"/>
    <property type="match status" value="1"/>
</dbReference>
<dbReference type="EMBL" id="KN882045">
    <property type="protein sequence ID" value="KIY45908.1"/>
    <property type="molecule type" value="Genomic_DNA"/>
</dbReference>
<protein>
    <recommendedName>
        <fullName evidence="4">Pentacotripeptide-repeat region of PRORP domain-containing protein</fullName>
    </recommendedName>
</protein>
<keyword evidence="1" id="KW-0677">Repeat</keyword>
<feature type="non-terminal residue" evidence="2">
    <location>
        <position position="434"/>
    </location>
</feature>
<dbReference type="PANTHER" id="PTHR47942">
    <property type="entry name" value="TETRATRICOPEPTIDE REPEAT (TPR)-LIKE SUPERFAMILY PROTEIN-RELATED"/>
    <property type="match status" value="1"/>
</dbReference>
<evidence type="ECO:0008006" key="4">
    <source>
        <dbReference type="Google" id="ProtNLM"/>
    </source>
</evidence>
<accession>A0A0D7A519</accession>